<reference evidence="9" key="1">
    <citation type="submission" date="2019-07" db="EMBL/GenBank/DDBJ databases">
        <authorList>
            <person name="Weber M."/>
            <person name="Kostadinov I."/>
            <person name="Kostadinov D I."/>
        </authorList>
    </citation>
    <scope>NUCLEOTIDE SEQUENCE</scope>
    <source>
        <strain evidence="9">Gfbio:sag-sample-m06:053724c1-46a9-4a36-b237-ea2bf867836b</strain>
    </source>
</reference>
<sequence length="346" mass="37027">MRFRLCFVFLSAVPVAMLAFGMASGFAIAEDEFVIAIHGGGGVRPREEMTAELDADYREALKASLTAGYEVLQNGGNSVAAVEAAIRVMEDSPLFNAGRGSSYNRDGIIQMDASIMNGKNSDAGAVAVVQRVRHPITLARAIMEESPHVMMADVGALEFANSRGLEIMAPHYFHTERKWDSLQRRLRQQTEYGKSPEKTASTGEHPDYSAFGTVGAVAMDKKGNLAAGTSTGGREGKLHGRIGDSPIIGAGTYANNATLAISSTGLGEYVIRIVAAKDMSDLMEYKGLELEEAVRTAMQKISDMGGSISAIAIDANGNVTMPFSGNGMYRGYVRADGTFIIRIYSE</sequence>
<dbReference type="FunFam" id="3.60.20.30:FF:000001">
    <property type="entry name" value="Isoaspartyl peptidase/L-asparaginase"/>
    <property type="match status" value="1"/>
</dbReference>
<feature type="chain" id="PRO_5027773914" description="Isoaspartyl peptidase" evidence="8">
    <location>
        <begin position="30"/>
        <end position="346"/>
    </location>
</feature>
<dbReference type="PANTHER" id="PTHR10188:SF6">
    <property type="entry name" value="N(4)-(BETA-N-ACETYLGLUCOSAMINYL)-L-ASPARAGINASE"/>
    <property type="match status" value="1"/>
</dbReference>
<feature type="active site" description="Nucleophile" evidence="5">
    <location>
        <position position="213"/>
    </location>
</feature>
<evidence type="ECO:0000256" key="6">
    <source>
        <dbReference type="PIRSR" id="PIRSR600246-2"/>
    </source>
</evidence>
<feature type="binding site" evidence="6">
    <location>
        <begin position="264"/>
        <end position="267"/>
    </location>
    <ligand>
        <name>substrate</name>
    </ligand>
</feature>
<keyword evidence="2 9" id="KW-0378">Hydrolase</keyword>
<protein>
    <recommendedName>
        <fullName evidence="4">Isoaspartyl peptidase</fullName>
    </recommendedName>
</protein>
<dbReference type="Pfam" id="PF01112">
    <property type="entry name" value="Asparaginase_2"/>
    <property type="match status" value="1"/>
</dbReference>
<organism evidence="9">
    <name type="scientific">uncultured Woeseiaceae bacterium</name>
    <dbReference type="NCBI Taxonomy" id="1983305"/>
    <lineage>
        <taxon>Bacteria</taxon>
        <taxon>Pseudomonadati</taxon>
        <taxon>Pseudomonadota</taxon>
        <taxon>Gammaproteobacteria</taxon>
        <taxon>Woeseiales</taxon>
        <taxon>Woeseiaceae</taxon>
        <taxon>environmental samples</taxon>
    </lineage>
</organism>
<evidence type="ECO:0000256" key="3">
    <source>
        <dbReference type="ARBA" id="ARBA00022813"/>
    </source>
</evidence>
<dbReference type="GO" id="GO:0006508">
    <property type="term" value="P:proteolysis"/>
    <property type="evidence" value="ECO:0007669"/>
    <property type="project" value="UniProtKB-KW"/>
</dbReference>
<evidence type="ECO:0000313" key="9">
    <source>
        <dbReference type="EMBL" id="VUX56034.1"/>
    </source>
</evidence>
<dbReference type="GO" id="GO:0008233">
    <property type="term" value="F:peptidase activity"/>
    <property type="evidence" value="ECO:0007669"/>
    <property type="project" value="UniProtKB-KW"/>
</dbReference>
<dbReference type="SUPFAM" id="SSF56235">
    <property type="entry name" value="N-terminal nucleophile aminohydrolases (Ntn hydrolases)"/>
    <property type="match status" value="1"/>
</dbReference>
<evidence type="ECO:0000256" key="2">
    <source>
        <dbReference type="ARBA" id="ARBA00022801"/>
    </source>
</evidence>
<feature type="binding site" evidence="6">
    <location>
        <begin position="241"/>
        <end position="244"/>
    </location>
    <ligand>
        <name>substrate</name>
    </ligand>
</feature>
<gene>
    <name evidence="9" type="primary">iaaA</name>
    <name evidence="9" type="ORF">JTBM06_V1_240004</name>
</gene>
<accession>A0A7D9D281</accession>
<dbReference type="CDD" id="cd04701">
    <property type="entry name" value="Asparaginase_2"/>
    <property type="match status" value="1"/>
</dbReference>
<keyword evidence="8" id="KW-0732">Signal</keyword>
<evidence type="ECO:0000256" key="8">
    <source>
        <dbReference type="SAM" id="SignalP"/>
    </source>
</evidence>
<evidence type="ECO:0000256" key="4">
    <source>
        <dbReference type="ARBA" id="ARBA00069124"/>
    </source>
</evidence>
<dbReference type="AlphaFoldDB" id="A0A7D9D281"/>
<dbReference type="EMBL" id="LR633967">
    <property type="protein sequence ID" value="VUX56034.1"/>
    <property type="molecule type" value="Genomic_DNA"/>
</dbReference>
<dbReference type="InterPro" id="IPR000246">
    <property type="entry name" value="Peptidase_T2"/>
</dbReference>
<dbReference type="Gene3D" id="3.60.20.30">
    <property type="entry name" value="(Glycosyl)asparaginase"/>
    <property type="match status" value="1"/>
</dbReference>
<evidence type="ECO:0000256" key="7">
    <source>
        <dbReference type="PIRSR" id="PIRSR600246-3"/>
    </source>
</evidence>
<dbReference type="PANTHER" id="PTHR10188">
    <property type="entry name" value="L-ASPARAGINASE"/>
    <property type="match status" value="1"/>
</dbReference>
<keyword evidence="3" id="KW-0068">Autocatalytic cleavage</keyword>
<name>A0A7D9D281_9GAMM</name>
<dbReference type="InterPro" id="IPR029055">
    <property type="entry name" value="Ntn_hydrolases_N"/>
</dbReference>
<dbReference type="GO" id="GO:0016811">
    <property type="term" value="F:hydrolase activity, acting on carbon-nitrogen (but not peptide) bonds, in linear amides"/>
    <property type="evidence" value="ECO:0007669"/>
    <property type="project" value="UniProtKB-ARBA"/>
</dbReference>
<keyword evidence="1" id="KW-0645">Protease</keyword>
<evidence type="ECO:0000256" key="1">
    <source>
        <dbReference type="ARBA" id="ARBA00022670"/>
    </source>
</evidence>
<evidence type="ECO:0000256" key="5">
    <source>
        <dbReference type="PIRSR" id="PIRSR600246-1"/>
    </source>
</evidence>
<proteinExistence type="predicted"/>
<feature type="signal peptide" evidence="8">
    <location>
        <begin position="1"/>
        <end position="29"/>
    </location>
</feature>
<feature type="site" description="Cleavage; by autolysis" evidence="7">
    <location>
        <begin position="212"/>
        <end position="213"/>
    </location>
</feature>